<feature type="region of interest" description="Disordered" evidence="1">
    <location>
        <begin position="126"/>
        <end position="156"/>
    </location>
</feature>
<gene>
    <name evidence="3" type="ORF">D9Q98_004018</name>
</gene>
<dbReference type="PANTHER" id="PTHR47027:SF20">
    <property type="entry name" value="REVERSE TRANSCRIPTASE-LIKE PROTEIN WITH RNA-DIRECTED DNA POLYMERASE DOMAIN"/>
    <property type="match status" value="1"/>
</dbReference>
<feature type="compositionally biased region" description="Low complexity" evidence="1">
    <location>
        <begin position="146"/>
        <end position="156"/>
    </location>
</feature>
<evidence type="ECO:0000313" key="4">
    <source>
        <dbReference type="Proteomes" id="UP001055712"/>
    </source>
</evidence>
<dbReference type="Proteomes" id="UP001055712">
    <property type="component" value="Unassembled WGS sequence"/>
</dbReference>
<dbReference type="InterPro" id="IPR000477">
    <property type="entry name" value="RT_dom"/>
</dbReference>
<proteinExistence type="predicted"/>
<dbReference type="EMBL" id="SIDB01000005">
    <property type="protein sequence ID" value="KAI3432469.1"/>
    <property type="molecule type" value="Genomic_DNA"/>
</dbReference>
<evidence type="ECO:0000256" key="1">
    <source>
        <dbReference type="SAM" id="MobiDB-lite"/>
    </source>
</evidence>
<dbReference type="PANTHER" id="PTHR47027">
    <property type="entry name" value="REVERSE TRANSCRIPTASE DOMAIN-CONTAINING PROTEIN"/>
    <property type="match status" value="1"/>
</dbReference>
<organism evidence="3 4">
    <name type="scientific">Chlorella vulgaris</name>
    <name type="common">Green alga</name>
    <dbReference type="NCBI Taxonomy" id="3077"/>
    <lineage>
        <taxon>Eukaryota</taxon>
        <taxon>Viridiplantae</taxon>
        <taxon>Chlorophyta</taxon>
        <taxon>core chlorophytes</taxon>
        <taxon>Trebouxiophyceae</taxon>
        <taxon>Chlorellales</taxon>
        <taxon>Chlorellaceae</taxon>
        <taxon>Chlorella clade</taxon>
        <taxon>Chlorella</taxon>
    </lineage>
</organism>
<feature type="domain" description="Reverse transcriptase" evidence="2">
    <location>
        <begin position="255"/>
        <end position="413"/>
    </location>
</feature>
<feature type="compositionally biased region" description="Pro residues" evidence="1">
    <location>
        <begin position="134"/>
        <end position="145"/>
    </location>
</feature>
<reference evidence="3" key="2">
    <citation type="submission" date="2020-11" db="EMBL/GenBank/DDBJ databases">
        <authorList>
            <person name="Cecchin M."/>
            <person name="Marcolungo L."/>
            <person name="Rossato M."/>
            <person name="Girolomoni L."/>
            <person name="Cosentino E."/>
            <person name="Cuine S."/>
            <person name="Li-Beisson Y."/>
            <person name="Delledonne M."/>
            <person name="Ballottari M."/>
        </authorList>
    </citation>
    <scope>NUCLEOTIDE SEQUENCE</scope>
    <source>
        <strain evidence="3">211/11P</strain>
        <tissue evidence="3">Whole cell</tissue>
    </source>
</reference>
<evidence type="ECO:0000259" key="2">
    <source>
        <dbReference type="Pfam" id="PF00078"/>
    </source>
</evidence>
<sequence>MIAAAAAEAAVAVCRQRAWLVGLQLRAACFYSRPLVGLQLPAARGYSSSAAEFHESEQGRPPQVVPFQIGEQEAHRRLLAWQSGTARLGPSSLLPPKGGGWHMRPALLPFWMFDVRARLEYAGSVGTADRPPAQQQPPPPEPPPSGVQQQPAAADAADIRQLQHRLGVLSTAKHASFTAAQVAAACQLVERRKSVAGSLPPWFLKAATAELAAQFNAWVRVSQLPASVALSLVDPIPKPGAAAGSLDGLHGIAEFRKAHDSVPRQQLWDKLVASGLGGSWLRAVQALSADVPVAGCPLSLTLFGPYIDNLEAAMLAAAQRGAQLDLPRLRSSGGMVPPLLYADDTTLLATSADGLQRQLDLLQQCCELWRLTLNAAKTKLELLSGRRTQQAALSLAGQLLEAVGSFGYLGITF</sequence>
<dbReference type="OrthoDB" id="10634858at2759"/>
<dbReference type="AlphaFoldDB" id="A0A9D4TR43"/>
<evidence type="ECO:0000313" key="3">
    <source>
        <dbReference type="EMBL" id="KAI3432469.1"/>
    </source>
</evidence>
<keyword evidence="4" id="KW-1185">Reference proteome</keyword>
<name>A0A9D4TR43_CHLVU</name>
<protein>
    <recommendedName>
        <fullName evidence="2">Reverse transcriptase domain-containing protein</fullName>
    </recommendedName>
</protein>
<accession>A0A9D4TR43</accession>
<comment type="caution">
    <text evidence="3">The sequence shown here is derived from an EMBL/GenBank/DDBJ whole genome shotgun (WGS) entry which is preliminary data.</text>
</comment>
<reference evidence="3" key="1">
    <citation type="journal article" date="2019" name="Plant J.">
        <title>Chlorella vulgaris genome assembly and annotation reveals the molecular basis for metabolic acclimation to high light conditions.</title>
        <authorList>
            <person name="Cecchin M."/>
            <person name="Marcolungo L."/>
            <person name="Rossato M."/>
            <person name="Girolomoni L."/>
            <person name="Cosentino E."/>
            <person name="Cuine S."/>
            <person name="Li-Beisson Y."/>
            <person name="Delledonne M."/>
            <person name="Ballottari M."/>
        </authorList>
    </citation>
    <scope>NUCLEOTIDE SEQUENCE</scope>
    <source>
        <strain evidence="3">211/11P</strain>
    </source>
</reference>
<dbReference type="Pfam" id="PF00078">
    <property type="entry name" value="RVT_1"/>
    <property type="match status" value="1"/>
</dbReference>